<dbReference type="Proteomes" id="UP001430377">
    <property type="component" value="Unassembled WGS sequence"/>
</dbReference>
<evidence type="ECO:0000313" key="2">
    <source>
        <dbReference type="EMBL" id="MBX0325743.1"/>
    </source>
</evidence>
<comment type="caution">
    <text evidence="2">The sequence shown here is derived from an EMBL/GenBank/DDBJ whole genome shotgun (WGS) entry which is preliminary data.</text>
</comment>
<keyword evidence="3" id="KW-1185">Reference proteome</keyword>
<organism evidence="2 3">
    <name type="scientific">Haloarcula rubra</name>
    <dbReference type="NCBI Taxonomy" id="2487747"/>
    <lineage>
        <taxon>Archaea</taxon>
        <taxon>Methanobacteriati</taxon>
        <taxon>Methanobacteriota</taxon>
        <taxon>Stenosarchaea group</taxon>
        <taxon>Halobacteria</taxon>
        <taxon>Halobacteriales</taxon>
        <taxon>Haloarculaceae</taxon>
        <taxon>Haloarcula</taxon>
    </lineage>
</organism>
<accession>A0AAW4PXJ5</accession>
<name>A0AAW4PXJ5_9EURY</name>
<dbReference type="RefSeq" id="WP_220620605.1">
    <property type="nucleotide sequence ID" value="NZ_RKLR01000019.1"/>
</dbReference>
<evidence type="ECO:0000313" key="3">
    <source>
        <dbReference type="Proteomes" id="UP001430377"/>
    </source>
</evidence>
<dbReference type="EMBL" id="RKLR01000019">
    <property type="protein sequence ID" value="MBX0325743.1"/>
    <property type="molecule type" value="Genomic_DNA"/>
</dbReference>
<keyword evidence="1" id="KW-0812">Transmembrane</keyword>
<proteinExistence type="predicted"/>
<dbReference type="AlphaFoldDB" id="A0AAW4PXJ5"/>
<gene>
    <name evidence="2" type="ORF">EGH21_22255</name>
</gene>
<sequence length="109" mass="11747">MSTHRTTPQPRPWYCPDGLVDDYVTALQDGGDFRMLKAFKILRATVVNLGTVAITLYALSLGADPTLVGSLGLALLMLYNGIEIGDYAALLQALAEVSAQQSEDDEENS</sequence>
<feature type="transmembrane region" description="Helical" evidence="1">
    <location>
        <begin position="41"/>
        <end position="59"/>
    </location>
</feature>
<evidence type="ECO:0000256" key="1">
    <source>
        <dbReference type="SAM" id="Phobius"/>
    </source>
</evidence>
<protein>
    <submittedName>
        <fullName evidence="2">Uncharacterized protein</fullName>
    </submittedName>
</protein>
<keyword evidence="1" id="KW-1133">Transmembrane helix</keyword>
<keyword evidence="1" id="KW-0472">Membrane</keyword>
<reference evidence="2 3" key="1">
    <citation type="submission" date="2021-06" db="EMBL/GenBank/DDBJ databases">
        <title>Halomicroarcula sp. a new haloarchaeum isolated from saline soil.</title>
        <authorList>
            <person name="Duran-Viseras A."/>
            <person name="Sanchez-Porro C."/>
            <person name="Ventosa A."/>
        </authorList>
    </citation>
    <scope>NUCLEOTIDE SEQUENCE [LARGE SCALE GENOMIC DNA]</scope>
    <source>
        <strain evidence="2 3">F13</strain>
    </source>
</reference>